<evidence type="ECO:0000256" key="1">
    <source>
        <dbReference type="ARBA" id="ARBA00005208"/>
    </source>
</evidence>
<dbReference type="GO" id="GO:0006048">
    <property type="term" value="P:UDP-N-acetylglucosamine biosynthetic process"/>
    <property type="evidence" value="ECO:0007669"/>
    <property type="project" value="TreeGrafter"/>
</dbReference>
<name>A0A061D9N2_BABBI</name>
<dbReference type="EC" id="2.7.7.23" evidence="3"/>
<evidence type="ECO:0000313" key="7">
    <source>
        <dbReference type="EMBL" id="CDR95629.1"/>
    </source>
</evidence>
<gene>
    <name evidence="7" type="ORF">BBBOND_0207835</name>
</gene>
<dbReference type="InterPro" id="IPR039741">
    <property type="entry name" value="UDP-sugar_pyrophosphorylase"/>
</dbReference>
<dbReference type="SUPFAM" id="SSF53448">
    <property type="entry name" value="Nucleotide-diphospho-sugar transferases"/>
    <property type="match status" value="1"/>
</dbReference>
<dbReference type="OrthoDB" id="532420at2759"/>
<evidence type="ECO:0000256" key="2">
    <source>
        <dbReference type="ARBA" id="ARBA00010401"/>
    </source>
</evidence>
<dbReference type="KEGG" id="bbig:BBBOND_0207835"/>
<dbReference type="AlphaFoldDB" id="A0A061D9N2"/>
<dbReference type="InterPro" id="IPR002618">
    <property type="entry name" value="UDPGP_fam"/>
</dbReference>
<dbReference type="InterPro" id="IPR029044">
    <property type="entry name" value="Nucleotide-diphossugar_trans"/>
</dbReference>
<dbReference type="PANTHER" id="PTHR11952">
    <property type="entry name" value="UDP- GLUCOSE PYROPHOSPHORYLASE"/>
    <property type="match status" value="1"/>
</dbReference>
<accession>A0A061D9N2</accession>
<protein>
    <recommendedName>
        <fullName evidence="3">UDP-N-acetylglucosamine diphosphorylase</fullName>
        <ecNumber evidence="3">2.7.7.23</ecNumber>
    </recommendedName>
</protein>
<dbReference type="PANTHER" id="PTHR11952:SF2">
    <property type="entry name" value="LD24639P"/>
    <property type="match status" value="1"/>
</dbReference>
<comment type="similarity">
    <text evidence="2">Belongs to the UDPGP type 1 family.</text>
</comment>
<dbReference type="GeneID" id="24564170"/>
<evidence type="ECO:0000256" key="6">
    <source>
        <dbReference type="ARBA" id="ARBA00048493"/>
    </source>
</evidence>
<keyword evidence="4" id="KW-0808">Transferase</keyword>
<sequence>MLDYRSLLREARKVRFESGLTPLPEVELDELRVSEASGRVIREPSADQRHCLFEDGLRELSKGGYALLILSGGLATRVGITFPKALLPISPVRRKTLLQLHLEKVNRLCALLGKDSVPPRVFILTSPFNHDSIEGYLESQRFFGLDKRQVVLVMQGTAPCLTLDGNDFFPCPPAEDGSDSKVVEAPKGNGALFEALAHCPEFMSQLENLRLLHVIAIDNALSRPLDPELVGLALRCPGVEVLNKCVVRRGSEKVGVFCMGKAPRVVEYSELEMLPDASFLQGTTRVYGNMCDHAFSGEFLRRIIEEQLFKQLPYHAANKVVSYYDQDEGRMVRPDAPNGYTLELFVFDVFQFASRVMCIEVDRDSQFAPVKNVADYNVYNELSAQHRISRQSRNWLEAAGAELGEGFFEVSCLASYQGEGLERYRGARLEGPMYIE</sequence>
<proteinExistence type="inferred from homology"/>
<evidence type="ECO:0000256" key="5">
    <source>
        <dbReference type="ARBA" id="ARBA00022695"/>
    </source>
</evidence>
<evidence type="ECO:0000256" key="3">
    <source>
        <dbReference type="ARBA" id="ARBA00012457"/>
    </source>
</evidence>
<dbReference type="STRING" id="5866.A0A061D9N2"/>
<dbReference type="EMBL" id="LK391708">
    <property type="protein sequence ID" value="CDR95629.1"/>
    <property type="molecule type" value="Genomic_DNA"/>
</dbReference>
<comment type="pathway">
    <text evidence="1">Nucleotide-sugar biosynthesis; UDP-N-acetyl-alpha-D-glucosamine biosynthesis; UDP-N-acetyl-alpha-D-glucosamine from N-acetyl-alpha-D-glucosamine 1-phosphate: step 1/1.</text>
</comment>
<evidence type="ECO:0000313" key="8">
    <source>
        <dbReference type="Proteomes" id="UP000033188"/>
    </source>
</evidence>
<dbReference type="Gene3D" id="3.90.550.10">
    <property type="entry name" value="Spore Coat Polysaccharide Biosynthesis Protein SpsA, Chain A"/>
    <property type="match status" value="1"/>
</dbReference>
<dbReference type="GO" id="GO:0003977">
    <property type="term" value="F:UDP-N-acetylglucosamine diphosphorylase activity"/>
    <property type="evidence" value="ECO:0007669"/>
    <property type="project" value="UniProtKB-EC"/>
</dbReference>
<dbReference type="RefSeq" id="XP_012767815.1">
    <property type="nucleotide sequence ID" value="XM_012912361.1"/>
</dbReference>
<organism evidence="7 8">
    <name type="scientific">Babesia bigemina</name>
    <dbReference type="NCBI Taxonomy" id="5866"/>
    <lineage>
        <taxon>Eukaryota</taxon>
        <taxon>Sar</taxon>
        <taxon>Alveolata</taxon>
        <taxon>Apicomplexa</taxon>
        <taxon>Aconoidasida</taxon>
        <taxon>Piroplasmida</taxon>
        <taxon>Babesiidae</taxon>
        <taxon>Babesia</taxon>
    </lineage>
</organism>
<keyword evidence="8" id="KW-1185">Reference proteome</keyword>
<dbReference type="Pfam" id="PF01704">
    <property type="entry name" value="UDPGP"/>
    <property type="match status" value="1"/>
</dbReference>
<comment type="catalytic activity">
    <reaction evidence="6">
        <text>N-acetyl-alpha-D-glucosamine 1-phosphate + UTP + H(+) = UDP-N-acetyl-alpha-D-glucosamine + diphosphate</text>
        <dbReference type="Rhea" id="RHEA:13509"/>
        <dbReference type="ChEBI" id="CHEBI:15378"/>
        <dbReference type="ChEBI" id="CHEBI:33019"/>
        <dbReference type="ChEBI" id="CHEBI:46398"/>
        <dbReference type="ChEBI" id="CHEBI:57705"/>
        <dbReference type="ChEBI" id="CHEBI:57776"/>
        <dbReference type="EC" id="2.7.7.23"/>
    </reaction>
</comment>
<keyword evidence="5" id="KW-0548">Nucleotidyltransferase</keyword>
<dbReference type="VEuPathDB" id="PiroplasmaDB:BBBOND_0207835"/>
<reference evidence="8" key="1">
    <citation type="submission" date="2014-06" db="EMBL/GenBank/DDBJ databases">
        <authorList>
            <person name="Aslett M."/>
            <person name="De Silva N."/>
        </authorList>
    </citation>
    <scope>NUCLEOTIDE SEQUENCE [LARGE SCALE GENOMIC DNA]</scope>
    <source>
        <strain evidence="8">Bond</strain>
    </source>
</reference>
<dbReference type="Proteomes" id="UP000033188">
    <property type="component" value="Chromosome 2"/>
</dbReference>
<evidence type="ECO:0000256" key="4">
    <source>
        <dbReference type="ARBA" id="ARBA00022679"/>
    </source>
</evidence>
<dbReference type="OMA" id="YFQVDNP"/>